<sequence>MIVYKVSQKCSDWVKNYIATHYRKRHGTPLAGVLDEKVGRGRGTYVLFSDDVTFNRDGVFNQRSAHLWAEELGGSTRHSFTLNVGEGLVGHCLVGPYLPPSLMTSTKYRIFLGSHSLIDGYGGVDRIPAPRCLIYQTSSFLLDFLPRSLSKRSQS</sequence>
<comment type="caution">
    <text evidence="1">The sequence shown here is derived from an EMBL/GenBank/DDBJ whole genome shotgun (WGS) entry which is preliminary data.</text>
</comment>
<reference evidence="1 2" key="1">
    <citation type="submission" date="2021-06" db="EMBL/GenBank/DDBJ databases">
        <title>Caerostris extrusa draft genome.</title>
        <authorList>
            <person name="Kono N."/>
            <person name="Arakawa K."/>
        </authorList>
    </citation>
    <scope>NUCLEOTIDE SEQUENCE [LARGE SCALE GENOMIC DNA]</scope>
</reference>
<gene>
    <name evidence="1" type="ORF">CEXT_630791</name>
</gene>
<dbReference type="Proteomes" id="UP001054945">
    <property type="component" value="Unassembled WGS sequence"/>
</dbReference>
<dbReference type="AlphaFoldDB" id="A0AAV4NHC2"/>
<dbReference type="EMBL" id="BPLR01003364">
    <property type="protein sequence ID" value="GIX83749.1"/>
    <property type="molecule type" value="Genomic_DNA"/>
</dbReference>
<keyword evidence="2" id="KW-1185">Reference proteome</keyword>
<name>A0AAV4NHC2_CAEEX</name>
<accession>A0AAV4NHC2</accession>
<evidence type="ECO:0000313" key="2">
    <source>
        <dbReference type="Proteomes" id="UP001054945"/>
    </source>
</evidence>
<protein>
    <submittedName>
        <fullName evidence="1">Uncharacterized protein</fullName>
    </submittedName>
</protein>
<organism evidence="1 2">
    <name type="scientific">Caerostris extrusa</name>
    <name type="common">Bark spider</name>
    <name type="synonym">Caerostris bankana</name>
    <dbReference type="NCBI Taxonomy" id="172846"/>
    <lineage>
        <taxon>Eukaryota</taxon>
        <taxon>Metazoa</taxon>
        <taxon>Ecdysozoa</taxon>
        <taxon>Arthropoda</taxon>
        <taxon>Chelicerata</taxon>
        <taxon>Arachnida</taxon>
        <taxon>Araneae</taxon>
        <taxon>Araneomorphae</taxon>
        <taxon>Entelegynae</taxon>
        <taxon>Araneoidea</taxon>
        <taxon>Araneidae</taxon>
        <taxon>Caerostris</taxon>
    </lineage>
</organism>
<evidence type="ECO:0000313" key="1">
    <source>
        <dbReference type="EMBL" id="GIX83749.1"/>
    </source>
</evidence>
<proteinExistence type="predicted"/>